<name>A0A9X3YPS9_9GAMM</name>
<accession>A0A9X3YPS9</accession>
<evidence type="ECO:0000313" key="1">
    <source>
        <dbReference type="EMBL" id="MDC8015632.1"/>
    </source>
</evidence>
<gene>
    <name evidence="1" type="ORF">OD750_024155</name>
</gene>
<organism evidence="1 2">
    <name type="scientific">Tahibacter soli</name>
    <dbReference type="NCBI Taxonomy" id="2983605"/>
    <lineage>
        <taxon>Bacteria</taxon>
        <taxon>Pseudomonadati</taxon>
        <taxon>Pseudomonadota</taxon>
        <taxon>Gammaproteobacteria</taxon>
        <taxon>Lysobacterales</taxon>
        <taxon>Rhodanobacteraceae</taxon>
        <taxon>Tahibacter</taxon>
    </lineage>
</organism>
<dbReference type="RefSeq" id="WP_263541185.1">
    <property type="nucleotide sequence ID" value="NZ_JAOVZO020000020.1"/>
</dbReference>
<dbReference type="Proteomes" id="UP001139971">
    <property type="component" value="Unassembled WGS sequence"/>
</dbReference>
<dbReference type="AlphaFoldDB" id="A0A9X3YPS9"/>
<comment type="caution">
    <text evidence="1">The sequence shown here is derived from an EMBL/GenBank/DDBJ whole genome shotgun (WGS) entry which is preliminary data.</text>
</comment>
<dbReference type="EMBL" id="JAOVZO020000020">
    <property type="protein sequence ID" value="MDC8015632.1"/>
    <property type="molecule type" value="Genomic_DNA"/>
</dbReference>
<proteinExistence type="predicted"/>
<protein>
    <submittedName>
        <fullName evidence="1">Uncharacterized protein</fullName>
    </submittedName>
</protein>
<sequence length="98" mass="10014">MKKIQLSKETLRVLTANESELVAGGVSNTCIPKQGPCGTESVPVAACATNNCPPPTDGCATAACTVGCPPQTNNCTAACPTNGCPPTETQRRPRCVIP</sequence>
<keyword evidence="2" id="KW-1185">Reference proteome</keyword>
<evidence type="ECO:0000313" key="2">
    <source>
        <dbReference type="Proteomes" id="UP001139971"/>
    </source>
</evidence>
<reference evidence="1" key="1">
    <citation type="submission" date="2023-02" db="EMBL/GenBank/DDBJ databases">
        <title>Tahibacter soli sp. nov. isolated from soil.</title>
        <authorList>
            <person name="Baek J.H."/>
            <person name="Lee J.K."/>
            <person name="Choi D.G."/>
            <person name="Jeon C.O."/>
        </authorList>
    </citation>
    <scope>NUCLEOTIDE SEQUENCE</scope>
    <source>
        <strain evidence="1">BL</strain>
    </source>
</reference>